<dbReference type="PANTHER" id="PTHR46756:SF18">
    <property type="entry name" value="GAS2-LIKE PROTEIN PICKLED EGGS"/>
    <property type="match status" value="1"/>
</dbReference>
<dbReference type="GO" id="GO:0051764">
    <property type="term" value="P:actin crosslink formation"/>
    <property type="evidence" value="ECO:0007669"/>
    <property type="project" value="TreeGrafter"/>
</dbReference>
<sequence length="833" mass="92605">MALVMMASHGESPQVLRASSAASVGAGVGETTTTSSSSCSSPCSSAAAESNFRELDDVFLQTQARIWLGEVLQTRLDEQLHIADLLADGELLFEVSRALWKMLSTKHTELRYVKAYKYESFAGSRYMPYSNVDSFLKVCKILGLEGIDLFSPSDVVEKRNTRKVCMCIRSVSKKARSRHLNVPDFDIVTYTIAMPTNMVGNIRRTLELSHCSFSSSATTSQQESRQRSRLKHSNTTSGRNDDSYFEESPDVESAFMLESASSCSSCSNDISSPTNSDSIYSPGVKGYPSEQFSLELENEDLHRGEFSKCQWQKDCLNESTRSLCSKHLENDHQLDGGLSPSFAESNICLGSRSFHTEDGATHSCGNNGIDLIHVDLSLEDDALVVGDSGDCSTPRRNHSDDVEVSSIASMSSVSGPVRNLNFEDQLDAEDDFKTIWFPESPNKKVAFSVKKPTERFESQDKVIYYKTGDSLTTDSEEESPFDMKVMDIGFSSKLSVPSSNAQTEHSDHAFLHKNDSCMSQVNTDLGYGEDRELFADWSSFSHEFHLWDQKGKCRISVVPTRASPLSLSCVDLPEENLYSVQSKLAGDGHALWPVNTSIMYIVGDNDTEEHNATMVESDPDNKQPNKCLQTTWFNSIENETYKESDSPDSIAAMVESEKSREFDSREDSSGFQHLCDTYVFCSQGEQIPDELICSTTEYLENVGETSGQVSIEKKKDMICSTENKGQVDDKKHEKVQIPAIEDSNVTENLSVGKADCKPPRRPFLKTFAKGTAVVGVLLFLLHFRKNDREKTRGSVKKPNQPQKANGLNFSSPKNQKGRRTDGLYPAEKLRFGN</sequence>
<dbReference type="PROSITE" id="PS50021">
    <property type="entry name" value="CH"/>
    <property type="match status" value="1"/>
</dbReference>
<evidence type="ECO:0000313" key="4">
    <source>
        <dbReference type="Proteomes" id="UP001314170"/>
    </source>
</evidence>
<evidence type="ECO:0000313" key="3">
    <source>
        <dbReference type="EMBL" id="CAK7328547.1"/>
    </source>
</evidence>
<accession>A0AAV1R3V2</accession>
<dbReference type="GO" id="GO:0051015">
    <property type="term" value="F:actin filament binding"/>
    <property type="evidence" value="ECO:0007669"/>
    <property type="project" value="TreeGrafter"/>
</dbReference>
<feature type="region of interest" description="Disordered" evidence="1">
    <location>
        <begin position="788"/>
        <end position="833"/>
    </location>
</feature>
<evidence type="ECO:0000256" key="1">
    <source>
        <dbReference type="SAM" id="MobiDB-lite"/>
    </source>
</evidence>
<dbReference type="GO" id="GO:0005884">
    <property type="term" value="C:actin filament"/>
    <property type="evidence" value="ECO:0007669"/>
    <property type="project" value="TreeGrafter"/>
</dbReference>
<evidence type="ECO:0000259" key="2">
    <source>
        <dbReference type="PROSITE" id="PS50021"/>
    </source>
</evidence>
<dbReference type="AlphaFoldDB" id="A0AAV1R3V2"/>
<dbReference type="SUPFAM" id="SSF47576">
    <property type="entry name" value="Calponin-homology domain, CH-domain"/>
    <property type="match status" value="1"/>
</dbReference>
<protein>
    <recommendedName>
        <fullName evidence="2">Calponin-homology (CH) domain-containing protein</fullName>
    </recommendedName>
</protein>
<organism evidence="3 4">
    <name type="scientific">Dovyalis caffra</name>
    <dbReference type="NCBI Taxonomy" id="77055"/>
    <lineage>
        <taxon>Eukaryota</taxon>
        <taxon>Viridiplantae</taxon>
        <taxon>Streptophyta</taxon>
        <taxon>Embryophyta</taxon>
        <taxon>Tracheophyta</taxon>
        <taxon>Spermatophyta</taxon>
        <taxon>Magnoliopsida</taxon>
        <taxon>eudicotyledons</taxon>
        <taxon>Gunneridae</taxon>
        <taxon>Pentapetalae</taxon>
        <taxon>rosids</taxon>
        <taxon>fabids</taxon>
        <taxon>Malpighiales</taxon>
        <taxon>Salicaceae</taxon>
        <taxon>Flacourtieae</taxon>
        <taxon>Dovyalis</taxon>
    </lineage>
</organism>
<dbReference type="InterPro" id="IPR036872">
    <property type="entry name" value="CH_dom_sf"/>
</dbReference>
<comment type="caution">
    <text evidence="3">The sequence shown here is derived from an EMBL/GenBank/DDBJ whole genome shotgun (WGS) entry which is preliminary data.</text>
</comment>
<feature type="region of interest" description="Disordered" evidence="1">
    <location>
        <begin position="217"/>
        <end position="246"/>
    </location>
</feature>
<reference evidence="3 4" key="1">
    <citation type="submission" date="2024-01" db="EMBL/GenBank/DDBJ databases">
        <authorList>
            <person name="Waweru B."/>
        </authorList>
    </citation>
    <scope>NUCLEOTIDE SEQUENCE [LARGE SCALE GENOMIC DNA]</scope>
</reference>
<dbReference type="EMBL" id="CAWUPB010000893">
    <property type="protein sequence ID" value="CAK7328547.1"/>
    <property type="molecule type" value="Genomic_DNA"/>
</dbReference>
<dbReference type="Gene3D" id="1.10.418.10">
    <property type="entry name" value="Calponin-like domain"/>
    <property type="match status" value="1"/>
</dbReference>
<feature type="compositionally biased region" description="Polar residues" evidence="1">
    <location>
        <begin position="797"/>
        <end position="814"/>
    </location>
</feature>
<dbReference type="InterPro" id="IPR001715">
    <property type="entry name" value="CH_dom"/>
</dbReference>
<dbReference type="Proteomes" id="UP001314170">
    <property type="component" value="Unassembled WGS sequence"/>
</dbReference>
<dbReference type="CDD" id="cd00014">
    <property type="entry name" value="CH_SF"/>
    <property type="match status" value="1"/>
</dbReference>
<name>A0AAV1R3V2_9ROSI</name>
<proteinExistence type="predicted"/>
<dbReference type="PANTHER" id="PTHR46756">
    <property type="entry name" value="TRANSGELIN"/>
    <property type="match status" value="1"/>
</dbReference>
<gene>
    <name evidence="3" type="ORF">DCAF_LOCUS6273</name>
</gene>
<feature type="domain" description="Calponin-homology (CH)" evidence="2">
    <location>
        <begin position="58"/>
        <end position="176"/>
    </location>
</feature>
<keyword evidence="4" id="KW-1185">Reference proteome</keyword>
<dbReference type="GO" id="GO:0008093">
    <property type="term" value="F:cytoskeletal anchor activity"/>
    <property type="evidence" value="ECO:0007669"/>
    <property type="project" value="TreeGrafter"/>
</dbReference>